<dbReference type="EMBL" id="UYRU01054553">
    <property type="protein sequence ID" value="VDN12710.1"/>
    <property type="molecule type" value="Genomic_DNA"/>
</dbReference>
<reference evidence="2 3" key="1">
    <citation type="submission" date="2018-11" db="EMBL/GenBank/DDBJ databases">
        <authorList>
            <consortium name="Pathogen Informatics"/>
        </authorList>
    </citation>
    <scope>NUCLEOTIDE SEQUENCE [LARGE SCALE GENOMIC DNA]</scope>
</reference>
<keyword evidence="1" id="KW-0175">Coiled coil</keyword>
<organism evidence="2 3">
    <name type="scientific">Dibothriocephalus latus</name>
    <name type="common">Fish tapeworm</name>
    <name type="synonym">Diphyllobothrium latum</name>
    <dbReference type="NCBI Taxonomy" id="60516"/>
    <lineage>
        <taxon>Eukaryota</taxon>
        <taxon>Metazoa</taxon>
        <taxon>Spiralia</taxon>
        <taxon>Lophotrochozoa</taxon>
        <taxon>Platyhelminthes</taxon>
        <taxon>Cestoda</taxon>
        <taxon>Eucestoda</taxon>
        <taxon>Diphyllobothriidea</taxon>
        <taxon>Diphyllobothriidae</taxon>
        <taxon>Dibothriocephalus</taxon>
    </lineage>
</organism>
<protein>
    <submittedName>
        <fullName evidence="2">Uncharacterized protein</fullName>
    </submittedName>
</protein>
<feature type="coiled-coil region" evidence="1">
    <location>
        <begin position="143"/>
        <end position="184"/>
    </location>
</feature>
<dbReference type="OrthoDB" id="6260408at2759"/>
<keyword evidence="3" id="KW-1185">Reference proteome</keyword>
<dbReference type="Proteomes" id="UP000281553">
    <property type="component" value="Unassembled WGS sequence"/>
</dbReference>
<name>A0A3P7LH37_DIBLA</name>
<gene>
    <name evidence="2" type="ORF">DILT_LOCUS8541</name>
</gene>
<evidence type="ECO:0000313" key="2">
    <source>
        <dbReference type="EMBL" id="VDN12710.1"/>
    </source>
</evidence>
<evidence type="ECO:0000313" key="3">
    <source>
        <dbReference type="Proteomes" id="UP000281553"/>
    </source>
</evidence>
<accession>A0A3P7LH37</accession>
<evidence type="ECO:0000256" key="1">
    <source>
        <dbReference type="SAM" id="Coils"/>
    </source>
</evidence>
<sequence>MHSGSLPNIFPPEDEAMERMHVDQEDPEAWLLVSQVMRKNNDLTTLVTQLKQRVQCLAQSEAELMKKLSESIDTAELAKVEKTKAEMTCQQLYLELDASRVRFEEALQGHADDQQRKLVEMLNHTDTRLESVRATLMLSEGKTAEALARSEQAKTEAEELRGKLDAAQREIDKLREAQRVSSEKTQAKVAGLKIKALVSSPVC</sequence>
<dbReference type="AlphaFoldDB" id="A0A3P7LH37"/>
<proteinExistence type="predicted"/>